<comment type="caution">
    <text evidence="2">The sequence shown here is derived from an EMBL/GenBank/DDBJ whole genome shotgun (WGS) entry which is preliminary data.</text>
</comment>
<feature type="non-terminal residue" evidence="2">
    <location>
        <position position="1"/>
    </location>
</feature>
<dbReference type="EMBL" id="BKCJ011604218">
    <property type="protein sequence ID" value="GFD43713.1"/>
    <property type="molecule type" value="Genomic_DNA"/>
</dbReference>
<reference evidence="2" key="1">
    <citation type="journal article" date="2019" name="Sci. Rep.">
        <title>Draft genome of Tanacetum cinerariifolium, the natural source of mosquito coil.</title>
        <authorList>
            <person name="Yamashiro T."/>
            <person name="Shiraishi A."/>
            <person name="Satake H."/>
            <person name="Nakayama K."/>
        </authorList>
    </citation>
    <scope>NUCLEOTIDE SEQUENCE</scope>
</reference>
<sequence>DGALRRPLICGGAQRKAALSAGLACAASTWRASQGGDPVAQAGRRPRVYQSNRSRQVSAGGGAGASVGACPPSQGAVLPLFVESARAPQR</sequence>
<proteinExistence type="predicted"/>
<name>A0A699WA48_TANCI</name>
<accession>A0A699WA48</accession>
<evidence type="ECO:0000313" key="2">
    <source>
        <dbReference type="EMBL" id="GFD43713.1"/>
    </source>
</evidence>
<organism evidence="2">
    <name type="scientific">Tanacetum cinerariifolium</name>
    <name type="common">Dalmatian daisy</name>
    <name type="synonym">Chrysanthemum cinerariifolium</name>
    <dbReference type="NCBI Taxonomy" id="118510"/>
    <lineage>
        <taxon>Eukaryota</taxon>
        <taxon>Viridiplantae</taxon>
        <taxon>Streptophyta</taxon>
        <taxon>Embryophyta</taxon>
        <taxon>Tracheophyta</taxon>
        <taxon>Spermatophyta</taxon>
        <taxon>Magnoliopsida</taxon>
        <taxon>eudicotyledons</taxon>
        <taxon>Gunneridae</taxon>
        <taxon>Pentapetalae</taxon>
        <taxon>asterids</taxon>
        <taxon>campanulids</taxon>
        <taxon>Asterales</taxon>
        <taxon>Asteraceae</taxon>
        <taxon>Asteroideae</taxon>
        <taxon>Anthemideae</taxon>
        <taxon>Anthemidinae</taxon>
        <taxon>Tanacetum</taxon>
    </lineage>
</organism>
<feature type="region of interest" description="Disordered" evidence="1">
    <location>
        <begin position="33"/>
        <end position="66"/>
    </location>
</feature>
<gene>
    <name evidence="2" type="ORF">Tci_915682</name>
</gene>
<protein>
    <submittedName>
        <fullName evidence="2">Uncharacterized protein</fullName>
    </submittedName>
</protein>
<evidence type="ECO:0000256" key="1">
    <source>
        <dbReference type="SAM" id="MobiDB-lite"/>
    </source>
</evidence>
<dbReference type="AlphaFoldDB" id="A0A699WA48"/>